<evidence type="ECO:0000313" key="2">
    <source>
        <dbReference type="Proteomes" id="UP001054945"/>
    </source>
</evidence>
<dbReference type="EMBL" id="BPLR01012642">
    <property type="protein sequence ID" value="GIY55452.1"/>
    <property type="molecule type" value="Genomic_DNA"/>
</dbReference>
<keyword evidence="2" id="KW-1185">Reference proteome</keyword>
<organism evidence="1 2">
    <name type="scientific">Caerostris extrusa</name>
    <name type="common">Bark spider</name>
    <name type="synonym">Caerostris bankana</name>
    <dbReference type="NCBI Taxonomy" id="172846"/>
    <lineage>
        <taxon>Eukaryota</taxon>
        <taxon>Metazoa</taxon>
        <taxon>Ecdysozoa</taxon>
        <taxon>Arthropoda</taxon>
        <taxon>Chelicerata</taxon>
        <taxon>Arachnida</taxon>
        <taxon>Araneae</taxon>
        <taxon>Araneomorphae</taxon>
        <taxon>Entelegynae</taxon>
        <taxon>Araneoidea</taxon>
        <taxon>Araneidae</taxon>
        <taxon>Caerostris</taxon>
    </lineage>
</organism>
<evidence type="ECO:0000313" key="1">
    <source>
        <dbReference type="EMBL" id="GIY55452.1"/>
    </source>
</evidence>
<proteinExistence type="predicted"/>
<comment type="caution">
    <text evidence="1">The sequence shown here is derived from an EMBL/GenBank/DDBJ whole genome shotgun (WGS) entry which is preliminary data.</text>
</comment>
<gene>
    <name evidence="1" type="ORF">CEXT_806531</name>
</gene>
<protein>
    <submittedName>
        <fullName evidence="1">Uncharacterized protein</fullName>
    </submittedName>
</protein>
<accession>A0AAV4UC81</accession>
<name>A0AAV4UC81_CAEEX</name>
<sequence length="142" mass="16517">MCCLLRISKSHPPPPFPPACTFPLEHKELCRLRRNDGPGMSVGLYKYPDKCCEMEGKVNILFHECFMQLCWRDDALLMSTGIVRFNNAEDAFWEFALQSGIVFAVRLCWKVKWNYVVIAVNYTLYVKRMSILRNEFSLNLAV</sequence>
<dbReference type="AlphaFoldDB" id="A0AAV4UC81"/>
<dbReference type="Proteomes" id="UP001054945">
    <property type="component" value="Unassembled WGS sequence"/>
</dbReference>
<reference evidence="1 2" key="1">
    <citation type="submission" date="2021-06" db="EMBL/GenBank/DDBJ databases">
        <title>Caerostris extrusa draft genome.</title>
        <authorList>
            <person name="Kono N."/>
            <person name="Arakawa K."/>
        </authorList>
    </citation>
    <scope>NUCLEOTIDE SEQUENCE [LARGE SCALE GENOMIC DNA]</scope>
</reference>